<feature type="domain" description="JmjC" evidence="3">
    <location>
        <begin position="131"/>
        <end position="295"/>
    </location>
</feature>
<dbReference type="SMART" id="SM00054">
    <property type="entry name" value="EFh"/>
    <property type="match status" value="3"/>
</dbReference>
<dbReference type="Proteomes" id="UP000887568">
    <property type="component" value="Unplaced"/>
</dbReference>
<accession>A0A914BNM1</accession>
<dbReference type="AlphaFoldDB" id="A0A914BNM1"/>
<dbReference type="PANTHER" id="PTHR12461:SF52">
    <property type="entry name" value="JMJC DOMAIN-CONTAINING PROTEIN"/>
    <property type="match status" value="1"/>
</dbReference>
<dbReference type="Gene3D" id="2.60.120.650">
    <property type="entry name" value="Cupin"/>
    <property type="match status" value="1"/>
</dbReference>
<dbReference type="PANTHER" id="PTHR12461">
    <property type="entry name" value="HYPOXIA-INDUCIBLE FACTOR 1 ALPHA INHIBITOR-RELATED"/>
    <property type="match status" value="1"/>
</dbReference>
<evidence type="ECO:0008006" key="6">
    <source>
        <dbReference type="Google" id="ProtNLM"/>
    </source>
</evidence>
<dbReference type="PROSITE" id="PS50222">
    <property type="entry name" value="EF_HAND_2"/>
    <property type="match status" value="1"/>
</dbReference>
<protein>
    <recommendedName>
        <fullName evidence="6">Calmodulin</fullName>
    </recommendedName>
</protein>
<dbReference type="InterPro" id="IPR011992">
    <property type="entry name" value="EF-hand-dom_pair"/>
</dbReference>
<feature type="domain" description="EF-hand" evidence="2">
    <location>
        <begin position="442"/>
        <end position="477"/>
    </location>
</feature>
<proteinExistence type="predicted"/>
<dbReference type="EnsemblMetazoa" id="XM_038221622.1">
    <property type="protein sequence ID" value="XP_038077550.1"/>
    <property type="gene ID" value="LOC119745333"/>
</dbReference>
<sequence length="545" mass="61755">MAKPTRLLCRKTVASVINILALVSTVESLNSLRGDGQQLGKHRDPIGHIEVLETLPPPREFWDLYASQRRPVLFRGAARQSPGMHLWSDDYLLKNYGDLKVKIESKAEKDDSPTGVKGLGQDTIENFLASYIKRNSYIVSQLPDAMSREVSVLPFLTCGTFRDRILEANLWMSSGGTKSLLHRDADNAINCLYAGRKDWIFIHPSFEDRIPIAKEDVEAYGGFALLDPDNVDLERYPAFADVDWSYANIMAGDCLFLPYGYWHQVRSYDRNQAVSVLFSRLTEVDLSGCHDDDLHYTPLSEVNMVYTYDGYGDQTMGDTDPFELNDTLKEWCSSLGVLNQPLMLTGLLEEYGLDEPDDESPNHILNSNHGQFQEDKEDIKQMLMEATEKMMRILDTNGDGKVSCAGELSGLSLGTLKTLANILDGDSANTEDYEYASFSPQAIRDFLMQCMERADTNSNGELRREDFLEFYQAFGGSLKGGKELLSILDKEDNGFISRSELHNNMERVLVMYNKKAKPDSSNLLWETERKRLHSERRKTHVHDDL</sequence>
<dbReference type="Pfam" id="PF13621">
    <property type="entry name" value="Cupin_8"/>
    <property type="match status" value="1"/>
</dbReference>
<dbReference type="InterPro" id="IPR002048">
    <property type="entry name" value="EF_hand_dom"/>
</dbReference>
<dbReference type="InterPro" id="IPR041667">
    <property type="entry name" value="Cupin_8"/>
</dbReference>
<feature type="chain" id="PRO_5037079502" description="Calmodulin" evidence="1">
    <location>
        <begin position="29"/>
        <end position="545"/>
    </location>
</feature>
<dbReference type="Gene3D" id="1.10.238.10">
    <property type="entry name" value="EF-hand"/>
    <property type="match status" value="1"/>
</dbReference>
<evidence type="ECO:0000259" key="2">
    <source>
        <dbReference type="PROSITE" id="PS50222"/>
    </source>
</evidence>
<dbReference type="PROSITE" id="PS51184">
    <property type="entry name" value="JMJC"/>
    <property type="match status" value="1"/>
</dbReference>
<dbReference type="OMA" id="FPAFDLW"/>
<reference evidence="4" key="1">
    <citation type="submission" date="2022-11" db="UniProtKB">
        <authorList>
            <consortium name="EnsemblMetazoa"/>
        </authorList>
    </citation>
    <scope>IDENTIFICATION</scope>
</reference>
<evidence type="ECO:0000256" key="1">
    <source>
        <dbReference type="SAM" id="SignalP"/>
    </source>
</evidence>
<dbReference type="GeneID" id="119745333"/>
<dbReference type="FunFam" id="2.60.120.650:FF:000025">
    <property type="entry name" value="Lysine-specific demethylase 8"/>
    <property type="match status" value="1"/>
</dbReference>
<evidence type="ECO:0000313" key="4">
    <source>
        <dbReference type="EnsemblMetazoa" id="XP_038077550.1"/>
    </source>
</evidence>
<dbReference type="OrthoDB" id="415358at2759"/>
<dbReference type="InterPro" id="IPR003347">
    <property type="entry name" value="JmjC_dom"/>
</dbReference>
<evidence type="ECO:0000313" key="5">
    <source>
        <dbReference type="Proteomes" id="UP000887568"/>
    </source>
</evidence>
<dbReference type="GO" id="GO:0005509">
    <property type="term" value="F:calcium ion binding"/>
    <property type="evidence" value="ECO:0007669"/>
    <property type="project" value="InterPro"/>
</dbReference>
<keyword evidence="5" id="KW-1185">Reference proteome</keyword>
<dbReference type="SMART" id="SM00558">
    <property type="entry name" value="JmjC"/>
    <property type="match status" value="1"/>
</dbReference>
<dbReference type="SUPFAM" id="SSF47473">
    <property type="entry name" value="EF-hand"/>
    <property type="match status" value="1"/>
</dbReference>
<keyword evidence="1" id="KW-0732">Signal</keyword>
<dbReference type="SUPFAM" id="SSF51197">
    <property type="entry name" value="Clavaminate synthase-like"/>
    <property type="match status" value="1"/>
</dbReference>
<evidence type="ECO:0000259" key="3">
    <source>
        <dbReference type="PROSITE" id="PS51184"/>
    </source>
</evidence>
<feature type="signal peptide" evidence="1">
    <location>
        <begin position="1"/>
        <end position="28"/>
    </location>
</feature>
<name>A0A914BNM1_PATMI</name>
<organism evidence="4 5">
    <name type="scientific">Patiria miniata</name>
    <name type="common">Bat star</name>
    <name type="synonym">Asterina miniata</name>
    <dbReference type="NCBI Taxonomy" id="46514"/>
    <lineage>
        <taxon>Eukaryota</taxon>
        <taxon>Metazoa</taxon>
        <taxon>Echinodermata</taxon>
        <taxon>Eleutherozoa</taxon>
        <taxon>Asterozoa</taxon>
        <taxon>Asteroidea</taxon>
        <taxon>Valvatacea</taxon>
        <taxon>Valvatida</taxon>
        <taxon>Asterinidae</taxon>
        <taxon>Patiria</taxon>
    </lineage>
</organism>
<dbReference type="RefSeq" id="XP_038077550.1">
    <property type="nucleotide sequence ID" value="XM_038221622.1"/>
</dbReference>